<reference evidence="1 2" key="1">
    <citation type="journal article" date="2012" name="Virus Genes">
        <title>Isolation and complete genome sequence of a bacteriophage lysing Tetrasphaera jenkinsii, a filamentous bacteria responsible for bulking in activated sludge.</title>
        <authorList>
            <person name="Petrovski S."/>
            <person name="Tillett D."/>
            <person name="Seviour R.J."/>
        </authorList>
    </citation>
    <scope>NUCLEOTIDE SEQUENCE [LARGE SCALE GENOMIC DNA]</scope>
</reference>
<dbReference type="EMBL" id="HQ225832">
    <property type="protein sequence ID" value="ADX42538.1"/>
    <property type="molecule type" value="Genomic_DNA"/>
</dbReference>
<dbReference type="KEGG" id="vg:14297444"/>
<proteinExistence type="predicted"/>
<dbReference type="RefSeq" id="YP_007237930.1">
    <property type="nucleotide sequence ID" value="NC_019930.1"/>
</dbReference>
<evidence type="ECO:0000313" key="1">
    <source>
        <dbReference type="EMBL" id="ADX42538.1"/>
    </source>
</evidence>
<organism evidence="1 2">
    <name type="scientific">Tetrasphaera phage TJE1</name>
    <dbReference type="NCBI Taxonomy" id="981335"/>
    <lineage>
        <taxon>Viruses</taxon>
        <taxon>Duplodnaviria</taxon>
        <taxon>Heunggongvirae</taxon>
        <taxon>Uroviricota</taxon>
        <taxon>Caudoviricetes</taxon>
        <taxon>Tijeunavirus</taxon>
        <taxon>Tijeunavirus TJE1</taxon>
    </lineage>
</organism>
<keyword evidence="2" id="KW-1185">Reference proteome</keyword>
<dbReference type="Proteomes" id="UP000002653">
    <property type="component" value="Segment"/>
</dbReference>
<sequence>MLSRTDSIARMISIRVKVISYSQKNTPDPLRGLWSAVVGTKSPGHHDSIVFGQLRAVHKHRGIPQVFRKRRTIDVICHRPKAQGLERCKVGAPHGDFAVPHKNFILGMVFNWFGHGKLLSTLLGHHQRAHTGPEERPQPGGMGSDPCVGVADILVNLAAFDQSRQEFGVVTDEPTATSVGVGVVASGLSDSVSGYVPLGIDANLVVPSVVFDFLDQLNLGHLELLRAFSPFHELNIHPPYRMHNINRHRITMVW</sequence>
<name>G4W950_9CAUD</name>
<dbReference type="GeneID" id="14297444"/>
<accession>G4W950</accession>
<evidence type="ECO:0000313" key="2">
    <source>
        <dbReference type="Proteomes" id="UP000002653"/>
    </source>
</evidence>
<protein>
    <submittedName>
        <fullName evidence="1">Uncharacterized protein</fullName>
    </submittedName>
</protein>